<dbReference type="EC" id="2.4.99.12" evidence="3"/>
<dbReference type="GO" id="GO:0009245">
    <property type="term" value="P:lipid A biosynthetic process"/>
    <property type="evidence" value="ECO:0007669"/>
    <property type="project" value="TreeGrafter"/>
</dbReference>
<comment type="caution">
    <text evidence="3">The sequence shown here is derived from an EMBL/GenBank/DDBJ whole genome shotgun (WGS) entry which is preliminary data.</text>
</comment>
<reference evidence="3" key="1">
    <citation type="submission" date="2019-08" db="EMBL/GenBank/DDBJ databases">
        <authorList>
            <person name="Kucharzyk K."/>
            <person name="Murdoch R.W."/>
            <person name="Higgins S."/>
            <person name="Loffler F."/>
        </authorList>
    </citation>
    <scope>NUCLEOTIDE SEQUENCE</scope>
</reference>
<dbReference type="AlphaFoldDB" id="A0A644TJZ0"/>
<dbReference type="PANTHER" id="PTHR42755">
    <property type="entry name" value="3-DEOXY-MANNO-OCTULOSONATE CYTIDYLYLTRANSFERASE"/>
    <property type="match status" value="1"/>
</dbReference>
<dbReference type="Gene3D" id="3.40.50.11720">
    <property type="entry name" value="3-Deoxy-D-manno-octulosonic-acid transferase, N-terminal domain"/>
    <property type="match status" value="1"/>
</dbReference>
<name>A0A644TJZ0_9ZZZZ</name>
<keyword evidence="1 3" id="KW-0808">Transferase</keyword>
<gene>
    <name evidence="3" type="primary">waaA_3</name>
    <name evidence="3" type="ORF">SDC9_12289</name>
</gene>
<feature type="domain" description="3-deoxy-D-manno-octulosonic-acid transferase N-terminal" evidence="2">
    <location>
        <begin position="40"/>
        <end position="206"/>
    </location>
</feature>
<dbReference type="Pfam" id="PF04413">
    <property type="entry name" value="Glycos_transf_N"/>
    <property type="match status" value="1"/>
</dbReference>
<evidence type="ECO:0000256" key="1">
    <source>
        <dbReference type="ARBA" id="ARBA00022679"/>
    </source>
</evidence>
<evidence type="ECO:0000313" key="3">
    <source>
        <dbReference type="EMBL" id="MPL66602.1"/>
    </source>
</evidence>
<dbReference type="SUPFAM" id="SSF53756">
    <property type="entry name" value="UDP-Glycosyltransferase/glycogen phosphorylase"/>
    <property type="match status" value="1"/>
</dbReference>
<dbReference type="InterPro" id="IPR007507">
    <property type="entry name" value="Glycos_transf_N"/>
</dbReference>
<dbReference type="PANTHER" id="PTHR42755:SF1">
    <property type="entry name" value="3-DEOXY-D-MANNO-OCTULOSONIC ACID TRANSFERASE, MITOCHONDRIAL-RELATED"/>
    <property type="match status" value="1"/>
</dbReference>
<dbReference type="InterPro" id="IPR038107">
    <property type="entry name" value="Glycos_transf_N_sf"/>
</dbReference>
<sequence>MRYIYSIFIALYTSSIFLVSPFNKKAKLIIKGRKKTFEKIREGISKKDKVAWFHCASLGEFEQGRPLIENFKNKYPEYKILVSFFSPSGYEIRKNYDKADVVVYLPSDSIKNAKQFIKLAHPDYVFFIKYEFWYNHIRRVKQKGAKVYQVSLILRPNQYFFSRWGSWYRKQLKNFDYFFVQNNQTKELLNSIGLNNCIITGDTRFDRVAEIALKAKDFPKIEEFCQKDKVVLMGSSWEKDEEMMKEAMKNTKSSFKLIIAPHQIHNSHIQQIKSLFPKSINYSEIENIDYSNKDNLDNVLIIDSIGILSSLYKYATIAYIGGGFGVGIHNILEAATFAKPIIFGHNYIKFKEAIDLIVKEGAFSFNESNKLAEIIDKLLEKEDYYKKSSDICRGYIEENIGACERILSKIGQLQNKDGD</sequence>
<dbReference type="GO" id="GO:0005886">
    <property type="term" value="C:plasma membrane"/>
    <property type="evidence" value="ECO:0007669"/>
    <property type="project" value="TreeGrafter"/>
</dbReference>
<dbReference type="EMBL" id="VSSQ01000033">
    <property type="protein sequence ID" value="MPL66602.1"/>
    <property type="molecule type" value="Genomic_DNA"/>
</dbReference>
<dbReference type="GO" id="GO:0043842">
    <property type="term" value="F:Kdo transferase activity"/>
    <property type="evidence" value="ECO:0007669"/>
    <property type="project" value="UniProtKB-EC"/>
</dbReference>
<evidence type="ECO:0000259" key="2">
    <source>
        <dbReference type="Pfam" id="PF04413"/>
    </source>
</evidence>
<protein>
    <submittedName>
        <fullName evidence="3">3-deoxy-D-manno-octulosonic acid transferase</fullName>
        <ecNumber evidence="3">2.4.99.12</ecNumber>
    </submittedName>
</protein>
<keyword evidence="3" id="KW-0328">Glycosyltransferase</keyword>
<dbReference type="Gene3D" id="3.40.50.2000">
    <property type="entry name" value="Glycogen Phosphorylase B"/>
    <property type="match status" value="1"/>
</dbReference>
<organism evidence="3">
    <name type="scientific">bioreactor metagenome</name>
    <dbReference type="NCBI Taxonomy" id="1076179"/>
    <lineage>
        <taxon>unclassified sequences</taxon>
        <taxon>metagenomes</taxon>
        <taxon>ecological metagenomes</taxon>
    </lineage>
</organism>
<dbReference type="InterPro" id="IPR039901">
    <property type="entry name" value="Kdotransferase"/>
</dbReference>
<accession>A0A644TJZ0</accession>
<proteinExistence type="predicted"/>